<dbReference type="RefSeq" id="WP_018708649.1">
    <property type="nucleotide sequence ID" value="NZ_BOQT01000016.1"/>
</dbReference>
<feature type="chain" id="PRO_5046377948" description="DUF2207 domain-containing protein" evidence="3">
    <location>
        <begin position="25"/>
        <end position="652"/>
    </location>
</feature>
<sequence length="652" mass="73612">MKRIYLITMFILLCFLLAASPVDARTFSIDKVHIKAWIQPNGDLIINEFFSYTFDGEYNRVRRSVHLDGHDGVKNFEAYELLNQDRVPGFIDRGELRPLEVQQDGNDLFAELHAINETKTALFIYELKNAVRSYDAYSDLTIPFFGTGKNHGADLQNVTIDFVFPEPVGTDDYHAFIHEPDGELLEKTEEVVRFYTPVSQKRELTEVRLLFPSAIMKKQSKQTAPVSLENILKEENKLVHAETEKMEAHSKVVRLLYAITVLFALMALGLVFLPQRIGRGSGNHGDLLMYDPLELYVIDRAGKKDDFAFLAGILSLVDKGLVTISDTKTLIRFAQDGEAPARTLSFAFRQGLKQMSESENILLDWLFTRKVKGGIRIFSMNNIYGATQTEKKERKEMYGYYLRRFRFMQMERRWFHRVILNIKGSGLVRGTFCRIAGRFLMISIMAGIVLAYFVNSAPGFGILLYTAVSGYLLKKGWAAEGRSQMFLILAISLLAAIFIIDTGQRVPYILFVLSGSLLFAALPEFLLSTEAARIRADIRMFRRQLKQEGIPSMEDDANLERRMGLALILRAKKFTIQPKESEEWMKAAPLSAFILSEGNPMNYLFETWKLSKPPLTFYKTNKPQGKDNSSSFDGGSGGGSYGGDSGGGAGAD</sequence>
<feature type="region of interest" description="Disordered" evidence="1">
    <location>
        <begin position="619"/>
        <end position="652"/>
    </location>
</feature>
<keyword evidence="2" id="KW-0812">Transmembrane</keyword>
<feature type="compositionally biased region" description="Gly residues" evidence="1">
    <location>
        <begin position="634"/>
        <end position="652"/>
    </location>
</feature>
<feature type="transmembrane region" description="Helical" evidence="2">
    <location>
        <begin position="484"/>
        <end position="500"/>
    </location>
</feature>
<feature type="domain" description="DUF2207" evidence="4">
    <location>
        <begin position="28"/>
        <end position="211"/>
    </location>
</feature>
<protein>
    <recommendedName>
        <fullName evidence="4">DUF2207 domain-containing protein</fullName>
    </recommendedName>
</protein>
<keyword evidence="6" id="KW-1185">Reference proteome</keyword>
<evidence type="ECO:0000313" key="5">
    <source>
        <dbReference type="EMBL" id="GIN22370.1"/>
    </source>
</evidence>
<evidence type="ECO:0000256" key="2">
    <source>
        <dbReference type="SAM" id="Phobius"/>
    </source>
</evidence>
<evidence type="ECO:0000259" key="4">
    <source>
        <dbReference type="Pfam" id="PF09972"/>
    </source>
</evidence>
<feature type="transmembrane region" description="Helical" evidence="2">
    <location>
        <begin position="255"/>
        <end position="273"/>
    </location>
</feature>
<dbReference type="Proteomes" id="UP000680279">
    <property type="component" value="Unassembled WGS sequence"/>
</dbReference>
<gene>
    <name evidence="5" type="ORF">J1TS3_35040</name>
</gene>
<accession>A0ABQ4KBC3</accession>
<dbReference type="Pfam" id="PF09972">
    <property type="entry name" value="DUF2207"/>
    <property type="match status" value="1"/>
</dbReference>
<comment type="caution">
    <text evidence="5">The sequence shown here is derived from an EMBL/GenBank/DDBJ whole genome shotgun (WGS) entry which is preliminary data.</text>
</comment>
<feature type="transmembrane region" description="Helical" evidence="2">
    <location>
        <begin position="435"/>
        <end position="454"/>
    </location>
</feature>
<feature type="transmembrane region" description="Helical" evidence="2">
    <location>
        <begin position="506"/>
        <end position="527"/>
    </location>
</feature>
<reference evidence="5 6" key="1">
    <citation type="submission" date="2021-03" db="EMBL/GenBank/DDBJ databases">
        <title>Antimicrobial resistance genes in bacteria isolated from Japanese honey, and their potential for conferring macrolide and lincosamide resistance in the American foulbrood pathogen Paenibacillus larvae.</title>
        <authorList>
            <person name="Okamoto M."/>
            <person name="Kumagai M."/>
            <person name="Kanamori H."/>
            <person name="Takamatsu D."/>
        </authorList>
    </citation>
    <scope>NUCLEOTIDE SEQUENCE [LARGE SCALE GENOMIC DNA]</scope>
    <source>
        <strain evidence="5 6">J1TS3</strain>
    </source>
</reference>
<name>A0ABQ4KBC3_9BACI</name>
<feature type="signal peptide" evidence="3">
    <location>
        <begin position="1"/>
        <end position="24"/>
    </location>
</feature>
<dbReference type="InterPro" id="IPR018702">
    <property type="entry name" value="DUF2207"/>
</dbReference>
<evidence type="ECO:0000313" key="6">
    <source>
        <dbReference type="Proteomes" id="UP000680279"/>
    </source>
</evidence>
<organism evidence="5 6">
    <name type="scientific">Siminovitchia fordii</name>
    <dbReference type="NCBI Taxonomy" id="254759"/>
    <lineage>
        <taxon>Bacteria</taxon>
        <taxon>Bacillati</taxon>
        <taxon>Bacillota</taxon>
        <taxon>Bacilli</taxon>
        <taxon>Bacillales</taxon>
        <taxon>Bacillaceae</taxon>
        <taxon>Siminovitchia</taxon>
    </lineage>
</organism>
<proteinExistence type="predicted"/>
<keyword evidence="2" id="KW-0472">Membrane</keyword>
<keyword evidence="3" id="KW-0732">Signal</keyword>
<evidence type="ECO:0000256" key="1">
    <source>
        <dbReference type="SAM" id="MobiDB-lite"/>
    </source>
</evidence>
<keyword evidence="2" id="KW-1133">Transmembrane helix</keyword>
<evidence type="ECO:0000256" key="3">
    <source>
        <dbReference type="SAM" id="SignalP"/>
    </source>
</evidence>
<dbReference type="EMBL" id="BOQT01000016">
    <property type="protein sequence ID" value="GIN22370.1"/>
    <property type="molecule type" value="Genomic_DNA"/>
</dbReference>